<dbReference type="Proteomes" id="UP000747542">
    <property type="component" value="Unassembled WGS sequence"/>
</dbReference>
<feature type="non-terminal residue" evidence="1">
    <location>
        <position position="1"/>
    </location>
</feature>
<accession>A0A8J5K5I2</accession>
<dbReference type="AlphaFoldDB" id="A0A8J5K5I2"/>
<protein>
    <submittedName>
        <fullName evidence="1">Uncharacterized protein</fullName>
    </submittedName>
</protein>
<sequence>EINSFLADEERHETLTQQTINIMVGKQKPETMVVYDDWMDLSLGSLRQEDLHAESSFSNVAASFRLSLHYVRSSSLKLYRDTEWSEYSLRGSGHLAGVVSVGECQLGTTLLTLGKRTGIPTMALDMYRRFQCVTHVLYNWLRQGRTNTTSTTTSSDPSRHTTFRKLWPTVGLLPKTSNYRQEYMNCIGPDVEISLEAAEKQENPPHDLQLVLARRFLKGRRMTVVTINGQQLACIGSVWGQMTLSANYMTRNSANMSSQECLVFVP</sequence>
<name>A0A8J5K5I2_HOMAM</name>
<dbReference type="EMBL" id="JAHLQT010014436">
    <property type="protein sequence ID" value="KAG7170295.1"/>
    <property type="molecule type" value="Genomic_DNA"/>
</dbReference>
<proteinExistence type="predicted"/>
<organism evidence="1 2">
    <name type="scientific">Homarus americanus</name>
    <name type="common">American lobster</name>
    <dbReference type="NCBI Taxonomy" id="6706"/>
    <lineage>
        <taxon>Eukaryota</taxon>
        <taxon>Metazoa</taxon>
        <taxon>Ecdysozoa</taxon>
        <taxon>Arthropoda</taxon>
        <taxon>Crustacea</taxon>
        <taxon>Multicrustacea</taxon>
        <taxon>Malacostraca</taxon>
        <taxon>Eumalacostraca</taxon>
        <taxon>Eucarida</taxon>
        <taxon>Decapoda</taxon>
        <taxon>Pleocyemata</taxon>
        <taxon>Astacidea</taxon>
        <taxon>Nephropoidea</taxon>
        <taxon>Nephropidae</taxon>
        <taxon>Homarus</taxon>
    </lineage>
</organism>
<keyword evidence="2" id="KW-1185">Reference proteome</keyword>
<comment type="caution">
    <text evidence="1">The sequence shown here is derived from an EMBL/GenBank/DDBJ whole genome shotgun (WGS) entry which is preliminary data.</text>
</comment>
<evidence type="ECO:0000313" key="2">
    <source>
        <dbReference type="Proteomes" id="UP000747542"/>
    </source>
</evidence>
<evidence type="ECO:0000313" key="1">
    <source>
        <dbReference type="EMBL" id="KAG7170295.1"/>
    </source>
</evidence>
<gene>
    <name evidence="1" type="ORF">Hamer_G016098</name>
</gene>
<reference evidence="1" key="1">
    <citation type="journal article" date="2021" name="Sci. Adv.">
        <title>The American lobster genome reveals insights on longevity, neural, and immune adaptations.</title>
        <authorList>
            <person name="Polinski J.M."/>
            <person name="Zimin A.V."/>
            <person name="Clark K.F."/>
            <person name="Kohn A.B."/>
            <person name="Sadowski N."/>
            <person name="Timp W."/>
            <person name="Ptitsyn A."/>
            <person name="Khanna P."/>
            <person name="Romanova D.Y."/>
            <person name="Williams P."/>
            <person name="Greenwood S.J."/>
            <person name="Moroz L.L."/>
            <person name="Walt D.R."/>
            <person name="Bodnar A.G."/>
        </authorList>
    </citation>
    <scope>NUCLEOTIDE SEQUENCE</scope>
    <source>
        <strain evidence="1">GMGI-L3</strain>
    </source>
</reference>